<evidence type="ECO:0000256" key="5">
    <source>
        <dbReference type="ARBA" id="ARBA00023163"/>
    </source>
</evidence>
<feature type="region of interest" description="Disordered" evidence="7">
    <location>
        <begin position="373"/>
        <end position="403"/>
    </location>
</feature>
<sequence>MNEKEDCVIKSQNDDLAVEDSSEPADGCDISVSRVKGPWSPEEDAVLSRLVSQFGARNWGMIARGIPGRSGKSCRLRWCNQLDPCLKRKPFTDEEDRIIISAHAVHGNKWAVIARLLPGRTDNAIKNHWNSTLRRRYTDLGRFKPMHGEMVEDDRTKGSSEETHSVGDVNSFKPLEGRDATMDDGPNQLEDMAQMNREEFAAEHLTFPRPAGDIKSFKLPEGRDETMKDVPNMHEDTAQRKEVEFAAGPKLHPTLPRPVARVSAFSFYNSPVGLTPCSGIPRTVPTQGPLVQAPRPDLRISEFLDNVCSEPVIPSQCGYGCCASPMGHHSHGSLLGPEFVDYEEPPAFSSHELISIATDLNNIAWIKSGLENSGDGVPGKAASESNRMAQGTSSGQYKEISEQSVRREMQFEEGRNKLTGMMTDVLPAQVSRQTFGIRAEVEGLS</sequence>
<dbReference type="PROSITE" id="PS50090">
    <property type="entry name" value="MYB_LIKE"/>
    <property type="match status" value="2"/>
</dbReference>
<dbReference type="GO" id="GO:0000981">
    <property type="term" value="F:DNA-binding transcription factor activity, RNA polymerase II-specific"/>
    <property type="evidence" value="ECO:0007669"/>
    <property type="project" value="TreeGrafter"/>
</dbReference>
<keyword evidence="2" id="KW-0677">Repeat</keyword>
<protein>
    <submittedName>
        <fullName evidence="10">MYB19</fullName>
    </submittedName>
</protein>
<dbReference type="PROSITE" id="PS51294">
    <property type="entry name" value="HTH_MYB"/>
    <property type="match status" value="2"/>
</dbReference>
<accession>A0A8F1NNU9</accession>
<evidence type="ECO:0000256" key="3">
    <source>
        <dbReference type="ARBA" id="ARBA00023015"/>
    </source>
</evidence>
<feature type="region of interest" description="Disordered" evidence="7">
    <location>
        <begin position="1"/>
        <end position="25"/>
    </location>
</feature>
<evidence type="ECO:0000256" key="4">
    <source>
        <dbReference type="ARBA" id="ARBA00023125"/>
    </source>
</evidence>
<keyword evidence="6" id="KW-0539">Nucleus</keyword>
<keyword evidence="3" id="KW-0805">Transcription regulation</keyword>
<evidence type="ECO:0000259" key="8">
    <source>
        <dbReference type="PROSITE" id="PS50090"/>
    </source>
</evidence>
<feature type="compositionally biased region" description="Polar residues" evidence="7">
    <location>
        <begin position="383"/>
        <end position="396"/>
    </location>
</feature>
<keyword evidence="4" id="KW-0238">DNA-binding</keyword>
<dbReference type="Gene3D" id="1.10.10.60">
    <property type="entry name" value="Homeodomain-like"/>
    <property type="match status" value="2"/>
</dbReference>
<dbReference type="InterPro" id="IPR017930">
    <property type="entry name" value="Myb_dom"/>
</dbReference>
<evidence type="ECO:0000313" key="10">
    <source>
        <dbReference type="EMBL" id="QWQ79417.1"/>
    </source>
</evidence>
<organism evidence="10">
    <name type="scientific">Zanthoxylum armatum</name>
    <dbReference type="NCBI Taxonomy" id="67938"/>
    <lineage>
        <taxon>Eukaryota</taxon>
        <taxon>Viridiplantae</taxon>
        <taxon>Streptophyta</taxon>
        <taxon>Embryophyta</taxon>
        <taxon>Tracheophyta</taxon>
        <taxon>Spermatophyta</taxon>
        <taxon>Magnoliopsida</taxon>
        <taxon>eudicotyledons</taxon>
        <taxon>Gunneridae</taxon>
        <taxon>Pentapetalae</taxon>
        <taxon>rosids</taxon>
        <taxon>malvids</taxon>
        <taxon>Sapindales</taxon>
        <taxon>Rutaceae</taxon>
        <taxon>Zanthoxyloideae</taxon>
        <taxon>Zanthoxylum</taxon>
    </lineage>
</organism>
<keyword evidence="5" id="KW-0804">Transcription</keyword>
<feature type="compositionally biased region" description="Basic and acidic residues" evidence="7">
    <location>
        <begin position="152"/>
        <end position="165"/>
    </location>
</feature>
<evidence type="ECO:0000259" key="9">
    <source>
        <dbReference type="PROSITE" id="PS51294"/>
    </source>
</evidence>
<dbReference type="InterPro" id="IPR001005">
    <property type="entry name" value="SANT/Myb"/>
</dbReference>
<dbReference type="PANTHER" id="PTHR45614:SF229">
    <property type="entry name" value="MYB TRANSCRIPTION FACTOR-LIKE PROTEIN-RELATED"/>
    <property type="match status" value="1"/>
</dbReference>
<reference evidence="10" key="1">
    <citation type="submission" date="2020-12" db="EMBL/GenBank/DDBJ databases">
        <authorList>
            <person name="Wang Y."/>
        </authorList>
    </citation>
    <scope>NUCLEOTIDE SEQUENCE</scope>
</reference>
<evidence type="ECO:0000256" key="7">
    <source>
        <dbReference type="SAM" id="MobiDB-lite"/>
    </source>
</evidence>
<feature type="domain" description="HTH myb-type" evidence="9">
    <location>
        <begin position="31"/>
        <end position="82"/>
    </location>
</feature>
<evidence type="ECO:0000256" key="2">
    <source>
        <dbReference type="ARBA" id="ARBA00022737"/>
    </source>
</evidence>
<dbReference type="SUPFAM" id="SSF46689">
    <property type="entry name" value="Homeodomain-like"/>
    <property type="match status" value="1"/>
</dbReference>
<feature type="domain" description="Myb-like" evidence="8">
    <location>
        <begin position="83"/>
        <end position="133"/>
    </location>
</feature>
<dbReference type="GO" id="GO:0005634">
    <property type="term" value="C:nucleus"/>
    <property type="evidence" value="ECO:0007669"/>
    <property type="project" value="UniProtKB-SubCell"/>
</dbReference>
<dbReference type="AlphaFoldDB" id="A0A8F1NNU9"/>
<dbReference type="PANTHER" id="PTHR45614">
    <property type="entry name" value="MYB PROTEIN-RELATED"/>
    <property type="match status" value="1"/>
</dbReference>
<proteinExistence type="evidence at transcript level"/>
<dbReference type="GO" id="GO:0000978">
    <property type="term" value="F:RNA polymerase II cis-regulatory region sequence-specific DNA binding"/>
    <property type="evidence" value="ECO:0007669"/>
    <property type="project" value="TreeGrafter"/>
</dbReference>
<evidence type="ECO:0000256" key="1">
    <source>
        <dbReference type="ARBA" id="ARBA00004123"/>
    </source>
</evidence>
<name>A0A8F1NNU9_9ROSI</name>
<evidence type="ECO:0000256" key="6">
    <source>
        <dbReference type="ARBA" id="ARBA00023242"/>
    </source>
</evidence>
<dbReference type="InterPro" id="IPR050560">
    <property type="entry name" value="MYB_TF"/>
</dbReference>
<dbReference type="Pfam" id="PF00249">
    <property type="entry name" value="Myb_DNA-binding"/>
    <property type="match status" value="2"/>
</dbReference>
<feature type="domain" description="Myb-like" evidence="8">
    <location>
        <begin position="31"/>
        <end position="82"/>
    </location>
</feature>
<feature type="domain" description="HTH myb-type" evidence="9">
    <location>
        <begin position="83"/>
        <end position="137"/>
    </location>
</feature>
<feature type="region of interest" description="Disordered" evidence="7">
    <location>
        <begin position="152"/>
        <end position="179"/>
    </location>
</feature>
<comment type="subcellular location">
    <subcellularLocation>
        <location evidence="1">Nucleus</location>
    </subcellularLocation>
</comment>
<dbReference type="InterPro" id="IPR009057">
    <property type="entry name" value="Homeodomain-like_sf"/>
</dbReference>
<dbReference type="FunFam" id="1.10.10.60:FF:000060">
    <property type="entry name" value="MYB transcription factor"/>
    <property type="match status" value="1"/>
</dbReference>
<dbReference type="CDD" id="cd00167">
    <property type="entry name" value="SANT"/>
    <property type="match status" value="2"/>
</dbReference>
<dbReference type="FunFam" id="1.10.10.60:FF:000344">
    <property type="entry name" value="Transcription factor MYB44"/>
    <property type="match status" value="1"/>
</dbReference>
<dbReference type="EMBL" id="MW417222">
    <property type="protein sequence ID" value="QWQ79417.1"/>
    <property type="molecule type" value="mRNA"/>
</dbReference>
<dbReference type="SMART" id="SM00717">
    <property type="entry name" value="SANT"/>
    <property type="match status" value="2"/>
</dbReference>